<evidence type="ECO:0000259" key="6">
    <source>
        <dbReference type="Pfam" id="PF02631"/>
    </source>
</evidence>
<name>A0A3Q9G2J7_9ACTO</name>
<evidence type="ECO:0000256" key="5">
    <source>
        <dbReference type="HAMAP-Rule" id="MF_01114"/>
    </source>
</evidence>
<dbReference type="InterPro" id="IPR053924">
    <property type="entry name" value="RecX_HTH_2nd"/>
</dbReference>
<dbReference type="AlphaFoldDB" id="A0A3Q9G2J7"/>
<dbReference type="KEGG" id="flh:EJ997_01450"/>
<dbReference type="PANTHER" id="PTHR33602:SF1">
    <property type="entry name" value="REGULATORY PROTEIN RECX FAMILY PROTEIN"/>
    <property type="match status" value="1"/>
</dbReference>
<keyword evidence="9" id="KW-1185">Reference proteome</keyword>
<sequence>MKLTGEETPEELRKEARAIVMRQLAMMDRSRQQLIDAQTSRGVSEDLAMEMVDKFEKAGLVDDEKFAASLIRSRMAEKPISRRGLARDLDRKGISREIAEEALAEVSSDDERRAAFELARKKARSTEGLDYEVRRRRIYGALARRGFSPDQTMSAVRAVLDDNDDSSYYT</sequence>
<dbReference type="Gene3D" id="1.10.10.10">
    <property type="entry name" value="Winged helix-like DNA-binding domain superfamily/Winged helix DNA-binding domain"/>
    <property type="match status" value="2"/>
</dbReference>
<dbReference type="PANTHER" id="PTHR33602">
    <property type="entry name" value="REGULATORY PROTEIN RECX FAMILY PROTEIN"/>
    <property type="match status" value="1"/>
</dbReference>
<dbReference type="Proteomes" id="UP000280344">
    <property type="component" value="Chromosome"/>
</dbReference>
<evidence type="ECO:0000313" key="9">
    <source>
        <dbReference type="Proteomes" id="UP000280344"/>
    </source>
</evidence>
<evidence type="ECO:0000256" key="2">
    <source>
        <dbReference type="ARBA" id="ARBA00009695"/>
    </source>
</evidence>
<feature type="domain" description="RecX third three-helical" evidence="7">
    <location>
        <begin position="110"/>
        <end position="155"/>
    </location>
</feature>
<dbReference type="HAMAP" id="MF_01114">
    <property type="entry name" value="RecX"/>
    <property type="match status" value="1"/>
</dbReference>
<dbReference type="InterPro" id="IPR036388">
    <property type="entry name" value="WH-like_DNA-bd_sf"/>
</dbReference>
<evidence type="ECO:0000256" key="4">
    <source>
        <dbReference type="ARBA" id="ARBA00022490"/>
    </source>
</evidence>
<organism evidence="8 9">
    <name type="scientific">Flaviflexus ciconiae</name>
    <dbReference type="NCBI Taxonomy" id="2496867"/>
    <lineage>
        <taxon>Bacteria</taxon>
        <taxon>Bacillati</taxon>
        <taxon>Actinomycetota</taxon>
        <taxon>Actinomycetes</taxon>
        <taxon>Actinomycetales</taxon>
        <taxon>Actinomycetaceae</taxon>
        <taxon>Flaviflexus</taxon>
    </lineage>
</organism>
<gene>
    <name evidence="5" type="primary">recX</name>
    <name evidence="8" type="ORF">EJ997_01450</name>
</gene>
<keyword evidence="4 5" id="KW-0963">Cytoplasm</keyword>
<dbReference type="GO" id="GO:0006282">
    <property type="term" value="P:regulation of DNA repair"/>
    <property type="evidence" value="ECO:0007669"/>
    <property type="project" value="UniProtKB-UniRule"/>
</dbReference>
<evidence type="ECO:0000259" key="7">
    <source>
        <dbReference type="Pfam" id="PF21981"/>
    </source>
</evidence>
<dbReference type="RefSeq" id="WP_126703002.1">
    <property type="nucleotide sequence ID" value="NZ_CP034593.1"/>
</dbReference>
<comment type="function">
    <text evidence="5">Modulates RecA activity.</text>
</comment>
<comment type="similarity">
    <text evidence="2 5">Belongs to the RecX family.</text>
</comment>
<protein>
    <recommendedName>
        <fullName evidence="3 5">Regulatory protein RecX</fullName>
    </recommendedName>
</protein>
<evidence type="ECO:0000313" key="8">
    <source>
        <dbReference type="EMBL" id="AZQ76193.1"/>
    </source>
</evidence>
<accession>A0A3Q9G2J7</accession>
<feature type="domain" description="RecX second three-helical" evidence="6">
    <location>
        <begin position="62"/>
        <end position="103"/>
    </location>
</feature>
<dbReference type="GO" id="GO:0005737">
    <property type="term" value="C:cytoplasm"/>
    <property type="evidence" value="ECO:0007669"/>
    <property type="project" value="UniProtKB-SubCell"/>
</dbReference>
<evidence type="ECO:0000256" key="1">
    <source>
        <dbReference type="ARBA" id="ARBA00004496"/>
    </source>
</evidence>
<dbReference type="OrthoDB" id="5244465at2"/>
<comment type="subcellular location">
    <subcellularLocation>
        <location evidence="1 5">Cytoplasm</location>
    </subcellularLocation>
</comment>
<dbReference type="InterPro" id="IPR003783">
    <property type="entry name" value="Regulatory_RecX"/>
</dbReference>
<reference evidence="8 9" key="1">
    <citation type="submission" date="2018-12" db="EMBL/GenBank/DDBJ databases">
        <title>Complete genome sequence of Flaviflexus sp. H23T48.</title>
        <authorList>
            <person name="Bae J.-W."/>
            <person name="Lee J.-Y."/>
        </authorList>
    </citation>
    <scope>NUCLEOTIDE SEQUENCE [LARGE SCALE GENOMIC DNA]</scope>
    <source>
        <strain evidence="8 9">H23T48</strain>
    </source>
</reference>
<dbReference type="InterPro" id="IPR053925">
    <property type="entry name" value="RecX_HTH_3rd"/>
</dbReference>
<proteinExistence type="inferred from homology"/>
<dbReference type="Pfam" id="PF02631">
    <property type="entry name" value="RecX_HTH2"/>
    <property type="match status" value="1"/>
</dbReference>
<evidence type="ECO:0000256" key="3">
    <source>
        <dbReference type="ARBA" id="ARBA00018111"/>
    </source>
</evidence>
<dbReference type="Pfam" id="PF21981">
    <property type="entry name" value="RecX_HTH3"/>
    <property type="match status" value="1"/>
</dbReference>
<dbReference type="EMBL" id="CP034593">
    <property type="protein sequence ID" value="AZQ76193.1"/>
    <property type="molecule type" value="Genomic_DNA"/>
</dbReference>